<name>A0A7X4Y6V5_9BACT</name>
<dbReference type="PANTHER" id="PTHR45527:SF14">
    <property type="entry name" value="PLIPASTATIN SYNTHASE SUBUNIT B"/>
    <property type="match status" value="1"/>
</dbReference>
<evidence type="ECO:0000256" key="5">
    <source>
        <dbReference type="ARBA" id="ARBA00022832"/>
    </source>
</evidence>
<dbReference type="Pfam" id="PF13193">
    <property type="entry name" value="AMP-binding_C"/>
    <property type="match status" value="4"/>
</dbReference>
<gene>
    <name evidence="9" type="ORF">GTZ93_09210</name>
</gene>
<dbReference type="PANTHER" id="PTHR45527">
    <property type="entry name" value="NONRIBOSOMAL PEPTIDE SYNTHETASE"/>
    <property type="match status" value="1"/>
</dbReference>
<dbReference type="PROSITE" id="PS00455">
    <property type="entry name" value="AMP_BINDING"/>
    <property type="match status" value="5"/>
</dbReference>
<dbReference type="GO" id="GO:0043041">
    <property type="term" value="P:amino acid activation for nonribosomal peptide biosynthetic process"/>
    <property type="evidence" value="ECO:0007669"/>
    <property type="project" value="TreeGrafter"/>
</dbReference>
<dbReference type="FunFam" id="1.10.1200.10:FF:000016">
    <property type="entry name" value="Non-ribosomal peptide synthase"/>
    <property type="match status" value="2"/>
</dbReference>
<dbReference type="InterPro" id="IPR020845">
    <property type="entry name" value="AMP-binding_CS"/>
</dbReference>
<keyword evidence="5" id="KW-0276">Fatty acid metabolism</keyword>
<dbReference type="RefSeq" id="WP_161662739.1">
    <property type="nucleotide sequence ID" value="NZ_CBCSLE010000007.1"/>
</dbReference>
<dbReference type="CDD" id="cd19531">
    <property type="entry name" value="LCL_NRPS-like"/>
    <property type="match status" value="3"/>
</dbReference>
<dbReference type="SUPFAM" id="SSF52777">
    <property type="entry name" value="CoA-dependent acyltransferases"/>
    <property type="match status" value="8"/>
</dbReference>
<evidence type="ECO:0000256" key="7">
    <source>
        <dbReference type="SAM" id="MobiDB-lite"/>
    </source>
</evidence>
<feature type="domain" description="Carrier" evidence="8">
    <location>
        <begin position="3808"/>
        <end position="3883"/>
    </location>
</feature>
<keyword evidence="6" id="KW-0443">Lipid metabolism</keyword>
<feature type="compositionally biased region" description="Basic and acidic residues" evidence="7">
    <location>
        <begin position="4945"/>
        <end position="4965"/>
    </location>
</feature>
<dbReference type="Gene3D" id="3.30.559.10">
    <property type="entry name" value="Chloramphenicol acetyltransferase-like domain"/>
    <property type="match status" value="4"/>
</dbReference>
<evidence type="ECO:0000256" key="3">
    <source>
        <dbReference type="ARBA" id="ARBA00022450"/>
    </source>
</evidence>
<dbReference type="GO" id="GO:0044550">
    <property type="term" value="P:secondary metabolite biosynthetic process"/>
    <property type="evidence" value="ECO:0007669"/>
    <property type="project" value="UniProtKB-ARBA"/>
</dbReference>
<accession>A0A7X4Y6V5</accession>
<dbReference type="InterPro" id="IPR023213">
    <property type="entry name" value="CAT-like_dom_sf"/>
</dbReference>
<dbReference type="InterPro" id="IPR040097">
    <property type="entry name" value="FAAL/FAAC"/>
</dbReference>
<dbReference type="FunFam" id="3.30.559.10:FF:000012">
    <property type="entry name" value="Non-ribosomal peptide synthetase"/>
    <property type="match status" value="2"/>
</dbReference>
<dbReference type="SMART" id="SM00823">
    <property type="entry name" value="PKS_PP"/>
    <property type="match status" value="5"/>
</dbReference>
<dbReference type="InterPro" id="IPR045851">
    <property type="entry name" value="AMP-bd_C_sf"/>
</dbReference>
<dbReference type="Gene3D" id="2.30.38.10">
    <property type="entry name" value="Luciferase, Domain 3"/>
    <property type="match status" value="3"/>
</dbReference>
<dbReference type="InterPro" id="IPR020806">
    <property type="entry name" value="PKS_PP-bd"/>
</dbReference>
<dbReference type="Gene3D" id="3.40.50.12780">
    <property type="entry name" value="N-terminal domain of ligase-like"/>
    <property type="match status" value="2"/>
</dbReference>
<dbReference type="FunFam" id="1.10.1200.10:FF:000005">
    <property type="entry name" value="Nonribosomal peptide synthetase 1"/>
    <property type="match status" value="2"/>
</dbReference>
<dbReference type="Gene3D" id="3.40.50.980">
    <property type="match status" value="6"/>
</dbReference>
<dbReference type="CDD" id="cd17643">
    <property type="entry name" value="A_NRPS_Cytc1-like"/>
    <property type="match status" value="1"/>
</dbReference>
<comment type="cofactor">
    <cofactor evidence="1">
        <name>pantetheine 4'-phosphate</name>
        <dbReference type="ChEBI" id="CHEBI:47942"/>
    </cofactor>
</comment>
<dbReference type="GO" id="GO:0072330">
    <property type="term" value="P:monocarboxylic acid biosynthetic process"/>
    <property type="evidence" value="ECO:0007669"/>
    <property type="project" value="UniProtKB-ARBA"/>
</dbReference>
<dbReference type="GO" id="GO:0005829">
    <property type="term" value="C:cytosol"/>
    <property type="evidence" value="ECO:0007669"/>
    <property type="project" value="TreeGrafter"/>
</dbReference>
<dbReference type="InterPro" id="IPR006162">
    <property type="entry name" value="Ppantetheine_attach_site"/>
</dbReference>
<feature type="domain" description="Carrier" evidence="8">
    <location>
        <begin position="2734"/>
        <end position="2809"/>
    </location>
</feature>
<dbReference type="InterPro" id="IPR025110">
    <property type="entry name" value="AMP-bd_C"/>
</dbReference>
<dbReference type="GO" id="GO:0003824">
    <property type="term" value="F:catalytic activity"/>
    <property type="evidence" value="ECO:0007669"/>
    <property type="project" value="InterPro"/>
</dbReference>
<sequence>MNDRVIHPKADTLMDLLALRVETRADFPVYTFLEDEPGEETVLTHAGLFTRARRIGARLAERHSGQRVMLLYPPGTEYIAGFFGCVLGGAVAVPAYPPDPTRLERTLPRLRAIIRDAQATVVLTTSFILELAEYIFELAPELRDLEWIATDALPEGLEDGWRRPELKAESLAFLQYTSGSTGMPKGVMVGHGNLVANMRIITLGLDLRQDDRWVMWLPPYHDMGLISGILNPLYAGNPVTLMSPLSFLRKPLRWLEAMSRFRAQVSGGPNFAFDLCVRKTTPEERATLDLSHWRGAMNGAEPIRPDTLERFARTFAPQGFRMETFMPGYGLAEATLALTACVTTAPPVLFPVVASSMEDHRPVPTSADAPEARVLVGSGRVLPDHDILVVEPQTRQLRAPGEVGELWVSGPSVAAGYWNRPEMSEEIFRARLADGTGPFLRTGDMGFVQDGEVFITGRRKDLIIVRGRNHYPQDLELTAERSHPAIRPGCNAAFSEDASEGERVVMVVEVGDETVDVEEVAAAVRAAMEQEHELRLDTVVLVPHGAVPKTSSGKLMRSTCRQWLGEGQIRVVGRSVLTRASADDASPDAGPGPDVATLRAMPVAERQQALLDWVRRELARALRAPVSAVEPAVRVSQLGLDSLGIVELGHAVEQHLGVTLPLQRVLSGPTPEELAGFLVQALDAAEHVPASETATVAPGDYALTPGQWGLWFQHQLSPHTAEYNVTQALRIRSALDVPAMQRAFQALVDRHASLRTLFVRVEGQPVQRILPHALVHFVHEDATAWDAARLEQFLGDEAARPFDLASGPLMRVHVLARPAGEHVLILGVHHIIVDLVSMAVLLHDLGALYEGELRHQPPALPPVRLDMPGVERQLREVLARDGERLWENWKERLAGEPTPLELPRFRARPPVQTYAGAAHAFRLPAPLARRLFTLARERGVTLFTLLLASFQTLLHRYTGQEDVWVGSPVNGRPRPQLASVVGYLVNQVVLRGDLSGEPSFLELLERARGVVVDALAHQELPFTTLVDRLRVRRDPSRPPLAQVELVLQRASLPGQEDLSGFALDESGLRMRLGELEVESLALARHVAPFDLTLTFAEVEGTLAGSLRYNVDLLDAATVVRMAGHLERLLEGIAEDPSRPISRLPLLSAEEREALTRPPRSLRVEPRGEACLHQRFEARAAERPDAVAVTLEERSWTYAELDARANQVAHHLVRQGVVPGDLVGLYLERSLDMVVAVLAILKAGAAYVPIDTAYPAERARFMLEDSQARVLLTQRRLADSLGDVAVHVVALDEESPGLTDAPRSRPEVAVSGDLLAYVIYTSGSTGRPKGVQVTHANVTRLFDATWDDFRFDSSDVWTLFHSIAFDFSVWELWGALLYGGRLVVVPYRVSRSPEAFHALLRAEQVTVLNQTPSAFRSLIHEDLTVPADALALRHVIFGGEALPLGSLRPWFERHGDARPRLVNMYGITETTVHVTYRPLRARDVDEAPGSVIGAPIQDLSLLLLDKHQQPVPVGVPGELYVGGAGVARGYLQRPELNQQRFLDDPFRPGTGARLYRSGDLARGLPDGDVEYLGRLDDQVKVRGFRIELGEMESSIARHPALREVVVVPREDAAGEKQLVAYVVARPGAQAPTVGELRAFLRERLPEHMVPAAFVFLDTLPLTANGKVNRRALPAPERLRPSLSEGYVAPTNDLERLLCQVWSEALGVDQVGVDDNFFELGGDSIRSLRVVARARERGLTLSVAEMFDHQTVGALAQALRRSGETAVRTEPFSLVSDADLAALPAGLSDAYPLSRLQAGFVFHAELRQGYEVYLTSFHVRVRFDEDALRRALEQMARRHPMLRSAFDVSFSEPLQLVYTHAQAPLAVFDWRDRPEKEQRQDFKAWSQAERRLGFTWRAPPLIRINVHRLTDDDFRITLSEPFLDGWSVASLWSELLRLYVASLDGPTPVEPPPATTYRDFIALERAALASEASKNFWARELSRLERAPLMPWPLAEGEPAGQHLRIIFPVADEVLTGLKQIATETTLPLKSVLVAAHARVVALLTGKDQVMTGIIANGRPEVPGGDQVLGIFLNTLPLCMDVAGGSWLDLTRDAFEAERARLPHRRFPLAELQKTFGGGQPLFDTAFNFTQFHILDRLRELRGLEVLDMMATDQTYFAWTAYFNVNTASTELHIALDCNGLGAEQVESIKAHYLSVLGAMAKAPQDRYDRAELLPEREWQQLRAWSGTRADLSGETCVHHLVEAQAARTPDAVALVHEARRLTYGELESRTRQLAHTLRELGVGPETRVAVCLERTPELVIALLGVMRAGGAYVPLDPAYPAERLAFMLEDSQAPVLITTAKLEGTLPSHGARVVRLEAGAEVPASLAPLAPASIGPDSLAYVLYTSGSTGRPKGVALEHRSAVAFLRWALSVFSREQLSGVLAATSFCFDLSFFEMFAPLARGGTVILADNALALAGLAAAGEVTLVNTVPSAMTELVRAGALPASLRTVNLAGEALPGSLVADLYRTGQVEHVFNLYGPTEDTTYSTFTRVPQDARSEPTIGRPLPGTSAWVLDARGRPVPLGVPGELHLGGSGQARGYLHRPELTAERFIPHPFSREPGARLYRTGDLVRQLPDGDLEYLGRIDNQVKVRGFRIELGEVEAVLRAHASVRDVVVHARSDAPGEKRLVAYVVAQPGHVPDAAVLKEAVQRHLPRYMVPSAFVPLAALPLTPNGKVDRKALPAPEATAVESGTVAPRTFTEELLASVWARVLRVERVGAYDHFFELGGHSLLATQAVSRIREALQVELPLSSLFEAPTLAALAEKVDALRAAKQGRQSPPLSPAERTGSLALSFAQQRLWLLEQLEPGSVAYNVPAAVRVSGALDVESLRRGFSALTYRHESLRTTFHEGVDGPEQRIADSLAPDFTVIDVSARSSAEREAEVQHRATAEARRPFDLTRGPLLRVTLLRLAEREHVLLLTMHHIVSDGWSMNVLVEDLMALYAAFTRGQPSPLSDLSIQVADHAAWQRQWLRDEALETQLAYWRQRLGDAPRVLELPTDKPRPAVQSLQGASWFVHLPRELSDAVEALSRREGVTPFMVLLSAFEVVLHRYSGQDDLCIGMPVASRSRVELEGLIGFFANTLVLRTRLDDGISFRELLTRVRTAALGAYAHQDVPFEKLVEELQPRRDLSRSPLFQVMFTFQNTRLPETAHAGLELHRLDVDHGTSKFDLELVLTAAADGLRGRFEYSTDLFEEATIARLTQHLRTVLEAAVARPEASLSSLPLMPEAEQRQVLLDFNRTHADVPLDVCFHQLFEAQADRAPDAVAVRDASSSFSYRALDARSNRLAHLLVGSGVQPDSLVALLAPRGCDFVASNLGVLKAGAAWLPLDPLHPPQRLAQILSLSRAPFVIVADVFAPLLASALALLPEDSRPRVLSLEASLNADVPSSRLSLRASPSHLAYVIFTSGSTGTPKGAMVEQRGMLNHLHAKVLALGLGPKDVVAQTASQCFDISVWQSFVALLVGGQTLVLGDDVSHSPSALLDALEAHAVSIVESVPSLLSALLDEADSRGSARPALSRLRFMVPTGEALPAETARRWLLAWPAIPLVNAYGPTECSDDVTHAFLSSPPASSVVPIGRPVCNTRLYVLDSLLRPCPLGIPGELFVAGTGVGRGYLFDASRTAVSFIPDPFSSSPGARLYRTGDRVRWLPDGSLDFLGRIDFQVKLRGFRIELGEIEASLRGLPAVRDVVVLVRQDSPGDARLVAYVTPKADASLELEALKLHLSQGLPEYMVPAAFVVLDALPLSANGKVDRKALPLPDADASHASSFVPPRTRTEALLCGLFARLLRLERVGIHDDFFALGGHSLLATRLVAHVREALGLELPLRALFEASSPALLAQRLDALRDSSFSSSAPPLRPSPRDGAPPPLSFAQQRLWFLDRWQPQSAFYNIPSALRLTGPLHLPALQSAFDELIHRHESFRTTFQDGPEGPVQLIHPVLTAPLTLVDLRELSSEQREPEALSIASDEARRPFDLAHGPLLRTTLVRLDVEHHVLVVVMHHIISDGGSSEVVLRELAALYDAFLRDESSPLPPLPVQYADYAVWQRSWLQGDVLDAQLGWWRQQLNSAPHALRLPTDRPRPALQTFQGALLTRVLPRTLSEALRAFHRAEGVTPFMTLLAATQALLHHYSGQDDFTVGAPVSGRTHAGMEALVGFFVNTLVLRARFAPRISFRELLAQARESTLGALAHQDVPFEKLVEALQPERDLSRSPLFQVMVAYQQDLHVEQALPGLITRPVPLDGQGAKFDLTVSFTDTDEGLRASFEYNTDLHDEATVARMADHLSALLTEVIAAPARPLASLSLLPEQERHQVLVEWNASDVAFPQERLVHQLFEAQVARSPDAPALASGDDTLSFQQLDERANQLAWHLLSLGVGPETRVALCVEHSFDLVVSMLAVLKAGGAWVPLDPTLPADRLAFMLADSGARVVLTQERLKSVLPAHAGVLVCVDADWSQVASRSTQPPPPRSLPDSLAYVIYTSGSTGKPKGTLLTHRGLANTALAAVREHRFDSSSRVLQFASIGFDACVCEVFSSLLAGACLHLAPREQLLPGTPLHTLLRSRSISAVTLTPSVLAQLDPTGLDSLRTVISAGEALPAAVASRWAHPQRLLLNAYGPTEVTVCASIESQLIPSQPTIGAPFPNVRLFVLDSLLRPVPVGLPGELFVSGPGVARGYLGQPSLTAEKFIPHPFSREPGERLYRTGDRVRWLPSGRLEFLGRLDSQVKLRGFRIEPSEVSSLLRDHSSVLDAFTLLREDSPSLTRLVSYVVSREPERDPVALRTFLRERVPEYMVPAAFVFLDALPLTASGKVDTRALPAPDETHVGGGQGYVEPQGELERTLAALWCELLGLKRVGRHERFFDVGGNSLLIVRVQERLQTKLDLRLSLPVLFQYPTIAGLAEHLSQSGGGSRLESSQERGEGRKERMDQQREQRLNRRKKGSA</sequence>
<feature type="region of interest" description="Disordered" evidence="7">
    <location>
        <begin position="4934"/>
        <end position="4973"/>
    </location>
</feature>
<dbReference type="FunFam" id="2.30.38.10:FF:000001">
    <property type="entry name" value="Non-ribosomal peptide synthetase PvdI"/>
    <property type="match status" value="3"/>
</dbReference>
<dbReference type="GO" id="GO:0071766">
    <property type="term" value="P:Actinobacterium-type cell wall biogenesis"/>
    <property type="evidence" value="ECO:0007669"/>
    <property type="project" value="UniProtKB-ARBA"/>
</dbReference>
<dbReference type="FunFam" id="3.40.50.12780:FF:000013">
    <property type="entry name" value="Long-chain-fatty-acid--AMP ligase FadD32"/>
    <property type="match status" value="1"/>
</dbReference>
<comment type="similarity">
    <text evidence="2">Belongs to the ATP-dependent AMP-binding enzyme family.</text>
</comment>
<feature type="domain" description="Carrier" evidence="8">
    <location>
        <begin position="1687"/>
        <end position="1761"/>
    </location>
</feature>
<reference evidence="9 10" key="1">
    <citation type="submission" date="2020-01" db="EMBL/GenBank/DDBJ databases">
        <title>The draft genome sequence of Corallococcus exiguus DSM 14696.</title>
        <authorList>
            <person name="Zhang X."/>
            <person name="Zhu H."/>
        </authorList>
    </citation>
    <scope>NUCLEOTIDE SEQUENCE [LARGE SCALE GENOMIC DNA]</scope>
    <source>
        <strain evidence="9 10">DSM 14696</strain>
    </source>
</reference>
<dbReference type="NCBIfam" id="NF003417">
    <property type="entry name" value="PRK04813.1"/>
    <property type="match status" value="5"/>
</dbReference>
<dbReference type="SUPFAM" id="SSF47336">
    <property type="entry name" value="ACP-like"/>
    <property type="match status" value="5"/>
</dbReference>
<dbReference type="Proteomes" id="UP000537825">
    <property type="component" value="Unassembled WGS sequence"/>
</dbReference>
<dbReference type="FunFam" id="3.30.300.30:FF:000010">
    <property type="entry name" value="Enterobactin synthetase component F"/>
    <property type="match status" value="3"/>
</dbReference>
<dbReference type="SUPFAM" id="SSF56801">
    <property type="entry name" value="Acetyl-CoA synthetase-like"/>
    <property type="match status" value="5"/>
</dbReference>
<dbReference type="GO" id="GO:0008610">
    <property type="term" value="P:lipid biosynthetic process"/>
    <property type="evidence" value="ECO:0007669"/>
    <property type="project" value="InterPro"/>
</dbReference>
<dbReference type="EMBL" id="JAAAPK010000002">
    <property type="protein sequence ID" value="NBC40010.1"/>
    <property type="molecule type" value="Genomic_DNA"/>
</dbReference>
<dbReference type="Pfam" id="PF00668">
    <property type="entry name" value="Condensation"/>
    <property type="match status" value="4"/>
</dbReference>
<dbReference type="FunFam" id="3.40.50.980:FF:000001">
    <property type="entry name" value="Non-ribosomal peptide synthetase"/>
    <property type="match status" value="4"/>
</dbReference>
<evidence type="ECO:0000256" key="1">
    <source>
        <dbReference type="ARBA" id="ARBA00001957"/>
    </source>
</evidence>
<dbReference type="Pfam" id="PF00550">
    <property type="entry name" value="PP-binding"/>
    <property type="match status" value="5"/>
</dbReference>
<dbReference type="GO" id="GO:0031177">
    <property type="term" value="F:phosphopantetheine binding"/>
    <property type="evidence" value="ECO:0007669"/>
    <property type="project" value="InterPro"/>
</dbReference>
<organism evidence="9 10">
    <name type="scientific">Corallococcus exiguus</name>
    <dbReference type="NCBI Taxonomy" id="83462"/>
    <lineage>
        <taxon>Bacteria</taxon>
        <taxon>Pseudomonadati</taxon>
        <taxon>Myxococcota</taxon>
        <taxon>Myxococcia</taxon>
        <taxon>Myxococcales</taxon>
        <taxon>Cystobacterineae</taxon>
        <taxon>Myxococcaceae</taxon>
        <taxon>Corallococcus</taxon>
    </lineage>
</organism>
<dbReference type="CDD" id="cd12115">
    <property type="entry name" value="A_NRPS_Sfm_like"/>
    <property type="match status" value="1"/>
</dbReference>
<dbReference type="Pfam" id="PF00501">
    <property type="entry name" value="AMP-binding"/>
    <property type="match status" value="5"/>
</dbReference>
<keyword evidence="4" id="KW-0597">Phosphoprotein</keyword>
<dbReference type="GO" id="GO:0006631">
    <property type="term" value="P:fatty acid metabolic process"/>
    <property type="evidence" value="ECO:0007669"/>
    <property type="project" value="UniProtKB-KW"/>
</dbReference>
<dbReference type="InterPro" id="IPR010071">
    <property type="entry name" value="AA_adenyl_dom"/>
</dbReference>
<feature type="domain" description="Carrier" evidence="8">
    <location>
        <begin position="601"/>
        <end position="682"/>
    </location>
</feature>
<dbReference type="Gene3D" id="1.10.1200.10">
    <property type="entry name" value="ACP-like"/>
    <property type="match status" value="5"/>
</dbReference>
<evidence type="ECO:0000313" key="9">
    <source>
        <dbReference type="EMBL" id="NBC40010.1"/>
    </source>
</evidence>
<dbReference type="CDD" id="cd05930">
    <property type="entry name" value="A_NRPS"/>
    <property type="match status" value="2"/>
</dbReference>
<dbReference type="PROSITE" id="PS50075">
    <property type="entry name" value="CARRIER"/>
    <property type="match status" value="5"/>
</dbReference>
<dbReference type="NCBIfam" id="TIGR01733">
    <property type="entry name" value="AA-adenyl-dom"/>
    <property type="match status" value="4"/>
</dbReference>
<evidence type="ECO:0000256" key="2">
    <source>
        <dbReference type="ARBA" id="ARBA00006432"/>
    </source>
</evidence>
<feature type="domain" description="Carrier" evidence="8">
    <location>
        <begin position="4863"/>
        <end position="4938"/>
    </location>
</feature>
<comment type="caution">
    <text evidence="9">The sequence shown here is derived from an EMBL/GenBank/DDBJ whole genome shotgun (WGS) entry which is preliminary data.</text>
</comment>
<dbReference type="FunFam" id="3.40.50.980:FF:000002">
    <property type="entry name" value="Enterobactin synthetase component F"/>
    <property type="match status" value="1"/>
</dbReference>
<keyword evidence="3" id="KW-0596">Phosphopantetheine</keyword>
<dbReference type="CDD" id="cd05931">
    <property type="entry name" value="FAAL"/>
    <property type="match status" value="1"/>
</dbReference>
<evidence type="ECO:0000313" key="10">
    <source>
        <dbReference type="Proteomes" id="UP000537825"/>
    </source>
</evidence>
<dbReference type="Gene3D" id="3.30.300.30">
    <property type="match status" value="5"/>
</dbReference>
<dbReference type="FunFam" id="3.40.50.12780:FF:000012">
    <property type="entry name" value="Non-ribosomal peptide synthetase"/>
    <property type="match status" value="3"/>
</dbReference>
<dbReference type="InterPro" id="IPR009081">
    <property type="entry name" value="PP-bd_ACP"/>
</dbReference>
<keyword evidence="10" id="KW-1185">Reference proteome</keyword>
<dbReference type="PROSITE" id="PS00012">
    <property type="entry name" value="PHOSPHOPANTETHEINE"/>
    <property type="match status" value="4"/>
</dbReference>
<dbReference type="InterPro" id="IPR001242">
    <property type="entry name" value="Condensation_dom"/>
</dbReference>
<dbReference type="InterPro" id="IPR036736">
    <property type="entry name" value="ACP-like_sf"/>
</dbReference>
<proteinExistence type="inferred from homology"/>
<dbReference type="Pfam" id="PF23024">
    <property type="entry name" value="AMP-dom_DIP2-like"/>
    <property type="match status" value="1"/>
</dbReference>
<evidence type="ECO:0000259" key="8">
    <source>
        <dbReference type="PROSITE" id="PS50075"/>
    </source>
</evidence>
<dbReference type="InterPro" id="IPR000873">
    <property type="entry name" value="AMP-dep_synth/lig_dom"/>
</dbReference>
<dbReference type="SMART" id="SM01294">
    <property type="entry name" value="PKS_PP_betabranch"/>
    <property type="match status" value="1"/>
</dbReference>
<dbReference type="InterPro" id="IPR042099">
    <property type="entry name" value="ANL_N_sf"/>
</dbReference>
<protein>
    <submittedName>
        <fullName evidence="9">Amino acid adenylation domain-containing protein</fullName>
    </submittedName>
</protein>
<evidence type="ECO:0000256" key="4">
    <source>
        <dbReference type="ARBA" id="ARBA00022553"/>
    </source>
</evidence>
<evidence type="ECO:0000256" key="6">
    <source>
        <dbReference type="ARBA" id="ARBA00023098"/>
    </source>
</evidence>
<dbReference type="Gene3D" id="3.30.559.30">
    <property type="entry name" value="Nonribosomal peptide synthetase, condensation domain"/>
    <property type="match status" value="4"/>
</dbReference>